<dbReference type="RefSeq" id="WP_133852840.1">
    <property type="nucleotide sequence ID" value="NZ_SNXZ01000006.1"/>
</dbReference>
<feature type="chain" id="PRO_5020858081" evidence="1">
    <location>
        <begin position="24"/>
        <end position="115"/>
    </location>
</feature>
<reference evidence="2 3" key="1">
    <citation type="submission" date="2019-03" db="EMBL/GenBank/DDBJ databases">
        <title>Genomic Encyclopedia of Type Strains, Phase IV (KMG-IV): sequencing the most valuable type-strain genomes for metagenomic binning, comparative biology and taxonomic classification.</title>
        <authorList>
            <person name="Goeker M."/>
        </authorList>
    </citation>
    <scope>NUCLEOTIDE SEQUENCE [LARGE SCALE GENOMIC DNA]</scope>
    <source>
        <strain evidence="2 3">DSM 45361</strain>
    </source>
</reference>
<accession>A0A4R6S2P2</accession>
<evidence type="ECO:0000256" key="1">
    <source>
        <dbReference type="SAM" id="SignalP"/>
    </source>
</evidence>
<name>A0A4R6S2P2_LABRH</name>
<gene>
    <name evidence="2" type="ORF">EV186_106236</name>
</gene>
<organism evidence="2 3">
    <name type="scientific">Labedaea rhizosphaerae</name>
    <dbReference type="NCBI Taxonomy" id="598644"/>
    <lineage>
        <taxon>Bacteria</taxon>
        <taxon>Bacillati</taxon>
        <taxon>Actinomycetota</taxon>
        <taxon>Actinomycetes</taxon>
        <taxon>Pseudonocardiales</taxon>
        <taxon>Pseudonocardiaceae</taxon>
        <taxon>Labedaea</taxon>
    </lineage>
</organism>
<dbReference type="Pfam" id="PF03995">
    <property type="entry name" value="Inhibitor_I36"/>
    <property type="match status" value="1"/>
</dbReference>
<evidence type="ECO:0000313" key="2">
    <source>
        <dbReference type="EMBL" id="TDP93842.1"/>
    </source>
</evidence>
<dbReference type="EMBL" id="SNXZ01000006">
    <property type="protein sequence ID" value="TDP93842.1"/>
    <property type="molecule type" value="Genomic_DNA"/>
</dbReference>
<dbReference type="Proteomes" id="UP000295444">
    <property type="component" value="Unassembled WGS sequence"/>
</dbReference>
<dbReference type="OrthoDB" id="5196292at2"/>
<sequence>MRAFVVLVLACLGFLGSTGAASACPDVPCDQGELCLWQSPSYGDTQQRLDLTTVNPGSCVSVPEARSFVNLSTRLVTVYQGADCSTEGEFTTYPGGGTYVPNAPFVVRGIEVWDH</sequence>
<keyword evidence="3" id="KW-1185">Reference proteome</keyword>
<dbReference type="AlphaFoldDB" id="A0A4R6S2P2"/>
<keyword evidence="1" id="KW-0732">Signal</keyword>
<dbReference type="PROSITE" id="PS51257">
    <property type="entry name" value="PROKAR_LIPOPROTEIN"/>
    <property type="match status" value="1"/>
</dbReference>
<evidence type="ECO:0000313" key="3">
    <source>
        <dbReference type="Proteomes" id="UP000295444"/>
    </source>
</evidence>
<comment type="caution">
    <text evidence="2">The sequence shown here is derived from an EMBL/GenBank/DDBJ whole genome shotgun (WGS) entry which is preliminary data.</text>
</comment>
<feature type="signal peptide" evidence="1">
    <location>
        <begin position="1"/>
        <end position="23"/>
    </location>
</feature>
<proteinExistence type="predicted"/>
<protein>
    <submittedName>
        <fullName evidence="2">Peptidase inhibitor family I36</fullName>
    </submittedName>
</protein>